<dbReference type="OrthoDB" id="26525at2759"/>
<proteinExistence type="predicted"/>
<dbReference type="CDD" id="cd00051">
    <property type="entry name" value="EFh"/>
    <property type="match status" value="1"/>
</dbReference>
<dbReference type="Proteomes" id="UP001165082">
    <property type="component" value="Unassembled WGS sequence"/>
</dbReference>
<dbReference type="AlphaFoldDB" id="A0A9W7CKW7"/>
<keyword evidence="5" id="KW-1185">Reference proteome</keyword>
<feature type="non-terminal residue" evidence="4">
    <location>
        <position position="1"/>
    </location>
</feature>
<dbReference type="PROSITE" id="PS50222">
    <property type="entry name" value="EF_HAND_2"/>
    <property type="match status" value="2"/>
</dbReference>
<evidence type="ECO:0000313" key="4">
    <source>
        <dbReference type="EMBL" id="GMI06436.1"/>
    </source>
</evidence>
<evidence type="ECO:0000259" key="3">
    <source>
        <dbReference type="PROSITE" id="PS50222"/>
    </source>
</evidence>
<dbReference type="Gene3D" id="1.10.238.10">
    <property type="entry name" value="EF-hand"/>
    <property type="match status" value="1"/>
</dbReference>
<name>A0A9W7CKW7_9STRA</name>
<comment type="caution">
    <text evidence="4">The sequence shown here is derived from an EMBL/GenBank/DDBJ whole genome shotgun (WGS) entry which is preliminary data.</text>
</comment>
<evidence type="ECO:0000313" key="5">
    <source>
        <dbReference type="Proteomes" id="UP001165082"/>
    </source>
</evidence>
<gene>
    <name evidence="4" type="ORF">TrRE_jg3431</name>
</gene>
<keyword evidence="1" id="KW-0106">Calcium</keyword>
<protein>
    <recommendedName>
        <fullName evidence="3">EF-hand domain-containing protein</fullName>
    </recommendedName>
</protein>
<feature type="domain" description="EF-hand" evidence="3">
    <location>
        <begin position="28"/>
        <end position="63"/>
    </location>
</feature>
<dbReference type="Pfam" id="PF13499">
    <property type="entry name" value="EF-hand_7"/>
    <property type="match status" value="1"/>
</dbReference>
<dbReference type="InterPro" id="IPR002048">
    <property type="entry name" value="EF_hand_dom"/>
</dbReference>
<accession>A0A9W7CKW7</accession>
<dbReference type="GO" id="GO:0005509">
    <property type="term" value="F:calcium ion binding"/>
    <property type="evidence" value="ECO:0007669"/>
    <property type="project" value="InterPro"/>
</dbReference>
<reference evidence="4" key="1">
    <citation type="submission" date="2022-07" db="EMBL/GenBank/DDBJ databases">
        <title>Genome analysis of Parmales, a sister group of diatoms, reveals the evolutionary specialization of diatoms from phago-mixotrophs to photoautotrophs.</title>
        <authorList>
            <person name="Ban H."/>
            <person name="Sato S."/>
            <person name="Yoshikawa S."/>
            <person name="Kazumasa Y."/>
            <person name="Nakamura Y."/>
            <person name="Ichinomiya M."/>
            <person name="Saitoh K."/>
            <person name="Sato N."/>
            <person name="Blanc-Mathieu R."/>
            <person name="Endo H."/>
            <person name="Kuwata A."/>
            <person name="Ogata H."/>
        </authorList>
    </citation>
    <scope>NUCLEOTIDE SEQUENCE</scope>
</reference>
<feature type="domain" description="EF-hand" evidence="3">
    <location>
        <begin position="68"/>
        <end position="103"/>
    </location>
</feature>
<feature type="compositionally biased region" description="Polar residues" evidence="2">
    <location>
        <begin position="164"/>
        <end position="192"/>
    </location>
</feature>
<organism evidence="4 5">
    <name type="scientific">Triparma retinervis</name>
    <dbReference type="NCBI Taxonomy" id="2557542"/>
    <lineage>
        <taxon>Eukaryota</taxon>
        <taxon>Sar</taxon>
        <taxon>Stramenopiles</taxon>
        <taxon>Ochrophyta</taxon>
        <taxon>Bolidophyceae</taxon>
        <taxon>Parmales</taxon>
        <taxon>Triparmaceae</taxon>
        <taxon>Triparma</taxon>
    </lineage>
</organism>
<evidence type="ECO:0000256" key="1">
    <source>
        <dbReference type="ARBA" id="ARBA00022837"/>
    </source>
</evidence>
<dbReference type="InterPro" id="IPR011992">
    <property type="entry name" value="EF-hand-dom_pair"/>
</dbReference>
<feature type="compositionally biased region" description="Acidic residues" evidence="2">
    <location>
        <begin position="113"/>
        <end position="162"/>
    </location>
</feature>
<dbReference type="PROSITE" id="PS00018">
    <property type="entry name" value="EF_HAND_1"/>
    <property type="match status" value="2"/>
</dbReference>
<dbReference type="SMART" id="SM00054">
    <property type="entry name" value="EFh"/>
    <property type="match status" value="2"/>
</dbReference>
<feature type="region of interest" description="Disordered" evidence="2">
    <location>
        <begin position="98"/>
        <end position="192"/>
    </location>
</feature>
<dbReference type="EMBL" id="BRXZ01000161">
    <property type="protein sequence ID" value="GMI06436.1"/>
    <property type="molecule type" value="Genomic_DNA"/>
</dbReference>
<evidence type="ECO:0000256" key="2">
    <source>
        <dbReference type="SAM" id="MobiDB-lite"/>
    </source>
</evidence>
<dbReference type="InterPro" id="IPR018247">
    <property type="entry name" value="EF_Hand_1_Ca_BS"/>
</dbReference>
<sequence>FDLASSPVIRSEDAAARLRALVLRAEQENGTPLESSFQMFDRNGEGYVTEGEFKRALKVMQNGSFASLDDECCEELAALFDVNQDGQVSLLDFYRFMGRSSPPLKPSSGGGGGEDEEEEEEVSDFELENEEDEDEEEEEDEDGDDDEDENDEDENDEDEPEDITPSSNAKINNSKVRPYGSSSLNDTSDSGG</sequence>
<dbReference type="SUPFAM" id="SSF47473">
    <property type="entry name" value="EF-hand"/>
    <property type="match status" value="1"/>
</dbReference>